<dbReference type="Pfam" id="PF00871">
    <property type="entry name" value="Acetate_kinase"/>
    <property type="match status" value="1"/>
</dbReference>
<evidence type="ECO:0000256" key="5">
    <source>
        <dbReference type="ARBA" id="ARBA00022741"/>
    </source>
</evidence>
<keyword evidence="7 9" id="KW-0067">ATP-binding</keyword>
<dbReference type="GO" id="GO:0047761">
    <property type="term" value="F:butyrate kinase activity"/>
    <property type="evidence" value="ECO:0007669"/>
    <property type="project" value="UniProtKB-UniRule"/>
</dbReference>
<dbReference type="GO" id="GO:0005524">
    <property type="term" value="F:ATP binding"/>
    <property type="evidence" value="ECO:0007669"/>
    <property type="project" value="UniProtKB-KW"/>
</dbReference>
<dbReference type="GO" id="GO:0006083">
    <property type="term" value="P:acetate metabolic process"/>
    <property type="evidence" value="ECO:0007669"/>
    <property type="project" value="TreeGrafter"/>
</dbReference>
<comment type="subcellular location">
    <subcellularLocation>
        <location evidence="1 9">Cytoplasm</location>
    </subcellularLocation>
</comment>
<protein>
    <recommendedName>
        <fullName evidence="9">Probable butyrate kinase</fullName>
        <shortName evidence="9">BK</shortName>
        <ecNumber evidence="9">2.7.2.7</ecNumber>
    </recommendedName>
    <alternativeName>
        <fullName evidence="9">Branched-chain carboxylic acid kinase</fullName>
    </alternativeName>
</protein>
<sequence>MSRILVINPGSTSTKIAVFNDASEVFRHELTYSREDFAGAASIMDQLERREADIEAALANDFPAGSFDAVVGRGGLVGPVAPGGYHVDDAFLDIIANRPVLEHASNLGGPLASALASRLGADGALALIYDPVTVDEMSDVCRITGIPGIERKSIGHHLNMRAVARKLADAIGTPYESARTVIVHLGGGSTACAIDGGAMIDFVSDDEIMFSAERSGGVPLKEFVALAQTVPAGELKSVVRGSAGLAGLLGTTDLREIEARIKDGDDKAALIFDALALQIGKTIATLATSLSGRIDAIALTGGMARSTDLVAAIKQRVEWIAPIHAFGGEFEMEALALGALRIIRGEEDAQLVTNYL</sequence>
<gene>
    <name evidence="9" type="primary">buk</name>
    <name evidence="11" type="ORF">BSZ39_11425</name>
</gene>
<dbReference type="PROSITE" id="PS01075">
    <property type="entry name" value="ACETATE_KINASE_1"/>
    <property type="match status" value="1"/>
</dbReference>
<dbReference type="NCBIfam" id="TIGR02707">
    <property type="entry name" value="butyr_kinase"/>
    <property type="match status" value="1"/>
</dbReference>
<dbReference type="InterPro" id="IPR043129">
    <property type="entry name" value="ATPase_NBD"/>
</dbReference>
<dbReference type="AlphaFoldDB" id="A0A1Q5PZM7"/>
<evidence type="ECO:0000256" key="9">
    <source>
        <dbReference type="HAMAP-Rule" id="MF_00542"/>
    </source>
</evidence>
<evidence type="ECO:0000256" key="6">
    <source>
        <dbReference type="ARBA" id="ARBA00022777"/>
    </source>
</evidence>
<evidence type="ECO:0000256" key="8">
    <source>
        <dbReference type="ARBA" id="ARBA00048596"/>
    </source>
</evidence>
<comment type="catalytic activity">
    <reaction evidence="8 9">
        <text>butanoate + ATP = butanoyl phosphate + ADP</text>
        <dbReference type="Rhea" id="RHEA:13585"/>
        <dbReference type="ChEBI" id="CHEBI:17968"/>
        <dbReference type="ChEBI" id="CHEBI:30616"/>
        <dbReference type="ChEBI" id="CHEBI:58079"/>
        <dbReference type="ChEBI" id="CHEBI:456216"/>
        <dbReference type="EC" id="2.7.2.7"/>
    </reaction>
</comment>
<dbReference type="SUPFAM" id="SSF53067">
    <property type="entry name" value="Actin-like ATPase domain"/>
    <property type="match status" value="2"/>
</dbReference>
<dbReference type="InterPro" id="IPR000890">
    <property type="entry name" value="Aliphatic_acid_kin_short-chain"/>
</dbReference>
<dbReference type="Gene3D" id="3.30.420.40">
    <property type="match status" value="2"/>
</dbReference>
<dbReference type="PROSITE" id="PS01076">
    <property type="entry name" value="ACETATE_KINASE_2"/>
    <property type="match status" value="1"/>
</dbReference>
<evidence type="ECO:0000256" key="7">
    <source>
        <dbReference type="ARBA" id="ARBA00022840"/>
    </source>
</evidence>
<evidence type="ECO:0000256" key="10">
    <source>
        <dbReference type="RuleBase" id="RU003835"/>
    </source>
</evidence>
<dbReference type="InterPro" id="IPR011245">
    <property type="entry name" value="Butyrate_kin"/>
</dbReference>
<evidence type="ECO:0000313" key="11">
    <source>
        <dbReference type="EMBL" id="OKL53074.1"/>
    </source>
</evidence>
<dbReference type="Proteomes" id="UP000185628">
    <property type="component" value="Unassembled WGS sequence"/>
</dbReference>
<evidence type="ECO:0000256" key="4">
    <source>
        <dbReference type="ARBA" id="ARBA00022679"/>
    </source>
</evidence>
<dbReference type="HAMAP" id="MF_00542">
    <property type="entry name" value="Butyrate_kinase"/>
    <property type="match status" value="1"/>
</dbReference>
<dbReference type="RefSeq" id="WP_073717453.1">
    <property type="nucleotide sequence ID" value="NZ_MQVR01000091.1"/>
</dbReference>
<comment type="caution">
    <text evidence="11">The sequence shown here is derived from an EMBL/GenBank/DDBJ whole genome shotgun (WGS) entry which is preliminary data.</text>
</comment>
<organism evidence="11 12">
    <name type="scientific">Bowdeniella nasicola</name>
    <dbReference type="NCBI Taxonomy" id="208480"/>
    <lineage>
        <taxon>Bacteria</taxon>
        <taxon>Bacillati</taxon>
        <taxon>Actinomycetota</taxon>
        <taxon>Actinomycetes</taxon>
        <taxon>Actinomycetales</taxon>
        <taxon>Actinomycetaceae</taxon>
        <taxon>Bowdeniella</taxon>
    </lineage>
</organism>
<dbReference type="STRING" id="208480.SAMN02910418_00687"/>
<comment type="similarity">
    <text evidence="2 9 10">Belongs to the acetokinase family.</text>
</comment>
<keyword evidence="6 9" id="KW-0418">Kinase</keyword>
<dbReference type="CDD" id="cd24011">
    <property type="entry name" value="ASKHA_NBD_BK"/>
    <property type="match status" value="1"/>
</dbReference>
<evidence type="ECO:0000313" key="12">
    <source>
        <dbReference type="Proteomes" id="UP000185628"/>
    </source>
</evidence>
<accession>A0A1Q5PZM7</accession>
<dbReference type="InterPro" id="IPR023865">
    <property type="entry name" value="Aliphatic_acid_kinase_CS"/>
</dbReference>
<dbReference type="GO" id="GO:0008776">
    <property type="term" value="F:acetate kinase activity"/>
    <property type="evidence" value="ECO:0007669"/>
    <property type="project" value="TreeGrafter"/>
</dbReference>
<proteinExistence type="inferred from homology"/>
<keyword evidence="3 9" id="KW-0963">Cytoplasm</keyword>
<dbReference type="PANTHER" id="PTHR21060">
    <property type="entry name" value="ACETATE KINASE"/>
    <property type="match status" value="1"/>
</dbReference>
<dbReference type="EC" id="2.7.2.7" evidence="9"/>
<evidence type="ECO:0000256" key="3">
    <source>
        <dbReference type="ARBA" id="ARBA00022490"/>
    </source>
</evidence>
<evidence type="ECO:0000256" key="2">
    <source>
        <dbReference type="ARBA" id="ARBA00008748"/>
    </source>
</evidence>
<dbReference type="GO" id="GO:0005737">
    <property type="term" value="C:cytoplasm"/>
    <property type="evidence" value="ECO:0007669"/>
    <property type="project" value="UniProtKB-SubCell"/>
</dbReference>
<dbReference type="PRINTS" id="PR00471">
    <property type="entry name" value="ACETATEKNASE"/>
</dbReference>
<name>A0A1Q5PZM7_9ACTO</name>
<keyword evidence="4 9" id="KW-0808">Transferase</keyword>
<evidence type="ECO:0000256" key="1">
    <source>
        <dbReference type="ARBA" id="ARBA00004496"/>
    </source>
</evidence>
<dbReference type="PIRSF" id="PIRSF036458">
    <property type="entry name" value="Butyrate_kin"/>
    <property type="match status" value="1"/>
</dbReference>
<keyword evidence="5 9" id="KW-0547">Nucleotide-binding</keyword>
<keyword evidence="12" id="KW-1185">Reference proteome</keyword>
<dbReference type="PANTHER" id="PTHR21060:SF20">
    <property type="entry name" value="BUTYRATE KINASE 1-RELATED"/>
    <property type="match status" value="1"/>
</dbReference>
<reference evidence="12" key="1">
    <citation type="submission" date="2016-12" db="EMBL/GenBank/DDBJ databases">
        <authorList>
            <person name="Meng X."/>
        </authorList>
    </citation>
    <scope>NUCLEOTIDE SEQUENCE [LARGE SCALE GENOMIC DNA]</scope>
    <source>
        <strain evidence="12">DSM 19116</strain>
    </source>
</reference>
<dbReference type="OrthoDB" id="9771859at2"/>
<dbReference type="NCBIfam" id="NF002834">
    <property type="entry name" value="PRK03011.1-5"/>
    <property type="match status" value="1"/>
</dbReference>
<dbReference type="EMBL" id="MQVR01000091">
    <property type="protein sequence ID" value="OKL53074.1"/>
    <property type="molecule type" value="Genomic_DNA"/>
</dbReference>